<keyword evidence="14" id="KW-1185">Reference proteome</keyword>
<dbReference type="SUPFAM" id="SSF52374">
    <property type="entry name" value="Nucleotidylyl transferase"/>
    <property type="match status" value="1"/>
</dbReference>
<keyword evidence="8 11" id="KW-0067">ATP-binding</keyword>
<protein>
    <recommendedName>
        <fullName evidence="11">Probable nicotinate-nucleotide adenylyltransferase</fullName>
        <ecNumber evidence="11">2.7.7.18</ecNumber>
    </recommendedName>
    <alternativeName>
        <fullName evidence="11">Deamido-NAD(+) diphosphorylase</fullName>
    </alternativeName>
    <alternativeName>
        <fullName evidence="11">Deamido-NAD(+) pyrophosphorylase</fullName>
    </alternativeName>
    <alternativeName>
        <fullName evidence="11">Nicotinate mononucleotide adenylyltransferase</fullName>
        <shortName evidence="11">NaMN adenylyltransferase</shortName>
    </alternativeName>
</protein>
<keyword evidence="7 11" id="KW-0547">Nucleotide-binding</keyword>
<dbReference type="InterPro" id="IPR005248">
    <property type="entry name" value="NadD/NMNAT"/>
</dbReference>
<evidence type="ECO:0000256" key="9">
    <source>
        <dbReference type="ARBA" id="ARBA00023027"/>
    </source>
</evidence>
<evidence type="ECO:0000256" key="2">
    <source>
        <dbReference type="ARBA" id="ARBA00005019"/>
    </source>
</evidence>
<dbReference type="AlphaFoldDB" id="A0A0R0DEW2"/>
<feature type="domain" description="Cytidyltransferase-like" evidence="12">
    <location>
        <begin position="11"/>
        <end position="150"/>
    </location>
</feature>
<evidence type="ECO:0000256" key="3">
    <source>
        <dbReference type="ARBA" id="ARBA00009014"/>
    </source>
</evidence>
<dbReference type="GO" id="GO:0009435">
    <property type="term" value="P:NAD+ biosynthetic process"/>
    <property type="evidence" value="ECO:0007669"/>
    <property type="project" value="UniProtKB-UniRule"/>
</dbReference>
<keyword evidence="6 11" id="KW-0548">Nucleotidyltransferase</keyword>
<reference evidence="13 14" key="1">
    <citation type="submission" date="2015-05" db="EMBL/GenBank/DDBJ databases">
        <title>Genome sequencing and analysis of members of genus Stenotrophomonas.</title>
        <authorList>
            <person name="Patil P.P."/>
            <person name="Midha S."/>
            <person name="Patil P.B."/>
        </authorList>
    </citation>
    <scope>NUCLEOTIDE SEQUENCE [LARGE SCALE GENOMIC DNA]</scope>
    <source>
        <strain evidence="13 14">DSM 24757</strain>
    </source>
</reference>
<dbReference type="OrthoDB" id="5295945at2"/>
<comment type="similarity">
    <text evidence="3 11">Belongs to the NadD family.</text>
</comment>
<dbReference type="HAMAP" id="MF_00244">
    <property type="entry name" value="NaMN_adenylyltr"/>
    <property type="match status" value="1"/>
</dbReference>
<dbReference type="NCBIfam" id="TIGR00125">
    <property type="entry name" value="cyt_tran_rel"/>
    <property type="match status" value="1"/>
</dbReference>
<dbReference type="Pfam" id="PF01467">
    <property type="entry name" value="CTP_transf_like"/>
    <property type="match status" value="1"/>
</dbReference>
<evidence type="ECO:0000256" key="4">
    <source>
        <dbReference type="ARBA" id="ARBA00022642"/>
    </source>
</evidence>
<comment type="pathway">
    <text evidence="2 11">Cofactor biosynthesis; NAD(+) biosynthesis; deamido-NAD(+) from nicotinate D-ribonucleotide: step 1/1.</text>
</comment>
<gene>
    <name evidence="11" type="primary">nadD</name>
    <name evidence="13" type="ORF">ABB30_08730</name>
</gene>
<dbReference type="NCBIfam" id="TIGR00482">
    <property type="entry name" value="nicotinate (nicotinamide) nucleotide adenylyltransferase"/>
    <property type="match status" value="1"/>
</dbReference>
<keyword evidence="9 11" id="KW-0520">NAD</keyword>
<organism evidence="13 14">
    <name type="scientific">Stenotrophomonas ginsengisoli</name>
    <dbReference type="NCBI Taxonomy" id="336566"/>
    <lineage>
        <taxon>Bacteria</taxon>
        <taxon>Pseudomonadati</taxon>
        <taxon>Pseudomonadota</taxon>
        <taxon>Gammaproteobacteria</taxon>
        <taxon>Lysobacterales</taxon>
        <taxon>Lysobacteraceae</taxon>
        <taxon>Stenotrophomonas</taxon>
    </lineage>
</organism>
<dbReference type="EMBL" id="LDJM01000021">
    <property type="protein sequence ID" value="KRG76791.1"/>
    <property type="molecule type" value="Genomic_DNA"/>
</dbReference>
<comment type="function">
    <text evidence="1 11">Catalyzes the reversible adenylation of nicotinate mononucleotide (NaMN) to nicotinic acid adenine dinucleotide (NaAD).</text>
</comment>
<proteinExistence type="inferred from homology"/>
<evidence type="ECO:0000256" key="10">
    <source>
        <dbReference type="ARBA" id="ARBA00048721"/>
    </source>
</evidence>
<dbReference type="EC" id="2.7.7.18" evidence="11"/>
<dbReference type="GO" id="GO:0004515">
    <property type="term" value="F:nicotinate-nucleotide adenylyltransferase activity"/>
    <property type="evidence" value="ECO:0007669"/>
    <property type="project" value="UniProtKB-UniRule"/>
</dbReference>
<keyword evidence="5 11" id="KW-0808">Transferase</keyword>
<dbReference type="InterPro" id="IPR014729">
    <property type="entry name" value="Rossmann-like_a/b/a_fold"/>
</dbReference>
<evidence type="ECO:0000256" key="8">
    <source>
        <dbReference type="ARBA" id="ARBA00022840"/>
    </source>
</evidence>
<dbReference type="UniPathway" id="UPA00253">
    <property type="reaction ID" value="UER00332"/>
</dbReference>
<evidence type="ECO:0000256" key="11">
    <source>
        <dbReference type="HAMAP-Rule" id="MF_00244"/>
    </source>
</evidence>
<dbReference type="Proteomes" id="UP000050956">
    <property type="component" value="Unassembled WGS sequence"/>
</dbReference>
<dbReference type="STRING" id="336566.ABB30_08730"/>
<comment type="catalytic activity">
    <reaction evidence="10 11">
        <text>nicotinate beta-D-ribonucleotide + ATP + H(+) = deamido-NAD(+) + diphosphate</text>
        <dbReference type="Rhea" id="RHEA:22860"/>
        <dbReference type="ChEBI" id="CHEBI:15378"/>
        <dbReference type="ChEBI" id="CHEBI:30616"/>
        <dbReference type="ChEBI" id="CHEBI:33019"/>
        <dbReference type="ChEBI" id="CHEBI:57502"/>
        <dbReference type="ChEBI" id="CHEBI:58437"/>
        <dbReference type="EC" id="2.7.7.18"/>
    </reaction>
</comment>
<evidence type="ECO:0000256" key="6">
    <source>
        <dbReference type="ARBA" id="ARBA00022695"/>
    </source>
</evidence>
<evidence type="ECO:0000256" key="7">
    <source>
        <dbReference type="ARBA" id="ARBA00022741"/>
    </source>
</evidence>
<dbReference type="RefSeq" id="WP_057637912.1">
    <property type="nucleotide sequence ID" value="NZ_LDJM01000021.1"/>
</dbReference>
<keyword evidence="4 11" id="KW-0662">Pyridine nucleotide biosynthesis</keyword>
<name>A0A0R0DEW2_9GAMM</name>
<dbReference type="GO" id="GO:0005524">
    <property type="term" value="F:ATP binding"/>
    <property type="evidence" value="ECO:0007669"/>
    <property type="project" value="UniProtKB-KW"/>
</dbReference>
<comment type="caution">
    <text evidence="13">The sequence shown here is derived from an EMBL/GenBank/DDBJ whole genome shotgun (WGS) entry which is preliminary data.</text>
</comment>
<evidence type="ECO:0000313" key="14">
    <source>
        <dbReference type="Proteomes" id="UP000050956"/>
    </source>
</evidence>
<dbReference type="InterPro" id="IPR004821">
    <property type="entry name" value="Cyt_trans-like"/>
</dbReference>
<dbReference type="PANTHER" id="PTHR39321">
    <property type="entry name" value="NICOTINATE-NUCLEOTIDE ADENYLYLTRANSFERASE-RELATED"/>
    <property type="match status" value="1"/>
</dbReference>
<evidence type="ECO:0000313" key="13">
    <source>
        <dbReference type="EMBL" id="KRG76791.1"/>
    </source>
</evidence>
<dbReference type="CDD" id="cd02165">
    <property type="entry name" value="NMNAT"/>
    <property type="match status" value="1"/>
</dbReference>
<sequence>MSRGTDRLPVYYGGTFDPIHNAHLAIAIGARDALHARVHLVPAADPPHRAVPGASAAQRAQMVALAIAGQPGLALDRIELERAARLQGRPSYTVDTLQQLRQQLGPEQPLAWLIGGDSLAGLAGWHQWQRLFALAHIIVVGRPGNLLPEVLPTDLAAQVAGGRWCMDAQQLHARPGGCLYPLPLPLREGSATAVRSAVAGGQAVDGLVPPAVAAYIDAHKLYRFHAG</sequence>
<dbReference type="PANTHER" id="PTHR39321:SF3">
    <property type="entry name" value="PHOSPHOPANTETHEINE ADENYLYLTRANSFERASE"/>
    <property type="match status" value="1"/>
</dbReference>
<dbReference type="NCBIfam" id="NF000839">
    <property type="entry name" value="PRK00071.1-1"/>
    <property type="match status" value="1"/>
</dbReference>
<evidence type="ECO:0000256" key="1">
    <source>
        <dbReference type="ARBA" id="ARBA00002324"/>
    </source>
</evidence>
<accession>A0A0R0DEW2</accession>
<evidence type="ECO:0000256" key="5">
    <source>
        <dbReference type="ARBA" id="ARBA00022679"/>
    </source>
</evidence>
<dbReference type="PATRIC" id="fig|336566.3.peg.1155"/>
<dbReference type="Gene3D" id="3.40.50.620">
    <property type="entry name" value="HUPs"/>
    <property type="match status" value="1"/>
</dbReference>
<evidence type="ECO:0000259" key="12">
    <source>
        <dbReference type="Pfam" id="PF01467"/>
    </source>
</evidence>